<dbReference type="InterPro" id="IPR011606">
    <property type="entry name" value="Brnchd-chn_aa_trnsp_permease"/>
</dbReference>
<protein>
    <submittedName>
        <fullName evidence="9">Predicted branched-chain amino acid permease</fullName>
    </submittedName>
</protein>
<keyword evidence="10" id="KW-1185">Reference proteome</keyword>
<keyword evidence="6 8" id="KW-1133">Transmembrane helix</keyword>
<keyword evidence="4" id="KW-1003">Cell membrane</keyword>
<evidence type="ECO:0000256" key="4">
    <source>
        <dbReference type="ARBA" id="ARBA00022475"/>
    </source>
</evidence>
<reference evidence="10" key="1">
    <citation type="submission" date="2015-01" db="EMBL/GenBank/DDBJ databases">
        <authorList>
            <person name="Manzoor Shahid"/>
            <person name="Zubair Saima"/>
        </authorList>
    </citation>
    <scope>NUCLEOTIDE SEQUENCE [LARGE SCALE GENOMIC DNA]</scope>
    <source>
        <strain evidence="10">Sp3</strain>
    </source>
</reference>
<name>A0A0B7MDC6_9FIRM</name>
<dbReference type="Pfam" id="PF03591">
    <property type="entry name" value="AzlC"/>
    <property type="match status" value="1"/>
</dbReference>
<evidence type="ECO:0000256" key="5">
    <source>
        <dbReference type="ARBA" id="ARBA00022692"/>
    </source>
</evidence>
<evidence type="ECO:0000256" key="8">
    <source>
        <dbReference type="SAM" id="Phobius"/>
    </source>
</evidence>
<dbReference type="PANTHER" id="PTHR34979">
    <property type="entry name" value="INNER MEMBRANE PROTEIN YGAZ"/>
    <property type="match status" value="1"/>
</dbReference>
<dbReference type="PANTHER" id="PTHR34979:SF1">
    <property type="entry name" value="INNER MEMBRANE PROTEIN YGAZ"/>
    <property type="match status" value="1"/>
</dbReference>
<feature type="transmembrane region" description="Helical" evidence="8">
    <location>
        <begin position="174"/>
        <end position="193"/>
    </location>
</feature>
<keyword evidence="5 8" id="KW-0812">Transmembrane</keyword>
<proteinExistence type="inferred from homology"/>
<dbReference type="EMBL" id="CDRZ01000124">
    <property type="protein sequence ID" value="CEO88574.1"/>
    <property type="molecule type" value="Genomic_DNA"/>
</dbReference>
<feature type="transmembrane region" description="Helical" evidence="8">
    <location>
        <begin position="20"/>
        <end position="42"/>
    </location>
</feature>
<dbReference type="AlphaFoldDB" id="A0A0B7MDC6"/>
<evidence type="ECO:0000256" key="7">
    <source>
        <dbReference type="ARBA" id="ARBA00023136"/>
    </source>
</evidence>
<evidence type="ECO:0000313" key="9">
    <source>
        <dbReference type="EMBL" id="CEO88574.1"/>
    </source>
</evidence>
<comment type="subcellular location">
    <subcellularLocation>
        <location evidence="1">Cell membrane</location>
        <topology evidence="1">Multi-pass membrane protein</topology>
    </subcellularLocation>
</comment>
<feature type="transmembrane region" description="Helical" evidence="8">
    <location>
        <begin position="103"/>
        <end position="120"/>
    </location>
</feature>
<comment type="similarity">
    <text evidence="2">Belongs to the AzlC family.</text>
</comment>
<feature type="transmembrane region" description="Helical" evidence="8">
    <location>
        <begin position="150"/>
        <end position="168"/>
    </location>
</feature>
<evidence type="ECO:0000256" key="1">
    <source>
        <dbReference type="ARBA" id="ARBA00004651"/>
    </source>
</evidence>
<evidence type="ECO:0000256" key="2">
    <source>
        <dbReference type="ARBA" id="ARBA00010735"/>
    </source>
</evidence>
<gene>
    <name evidence="9" type="primary">AzlC</name>
    <name evidence="9" type="ORF">SSCH_210014</name>
</gene>
<sequence>MSVAQAVMMSVLCFTGAGQYIAIGIMQAGGAVITIILANILVNLRYLLFSTSTVPYLKDRVQPLVASLLSYGLTDETYAVAMNHYQDHPATASYLAGLNLTSHLGWIGSTLLGALLGSFITNTDRLGLGFALPAMYTCLLVLMINRRTDIWVAVFTAVTCLVIGYLVPAMMDNLSNLIIATVIGATLGVIINGQH</sequence>
<accession>A0A0B7MDC6</accession>
<evidence type="ECO:0000313" key="10">
    <source>
        <dbReference type="Proteomes" id="UP000046155"/>
    </source>
</evidence>
<keyword evidence="3" id="KW-0813">Transport</keyword>
<evidence type="ECO:0000256" key="3">
    <source>
        <dbReference type="ARBA" id="ARBA00022448"/>
    </source>
</evidence>
<dbReference type="GO" id="GO:1903785">
    <property type="term" value="P:L-valine transmembrane transport"/>
    <property type="evidence" value="ECO:0007669"/>
    <property type="project" value="TreeGrafter"/>
</dbReference>
<organism evidence="9 10">
    <name type="scientific">Syntrophaceticus schinkii</name>
    <dbReference type="NCBI Taxonomy" id="499207"/>
    <lineage>
        <taxon>Bacteria</taxon>
        <taxon>Bacillati</taxon>
        <taxon>Bacillota</taxon>
        <taxon>Clostridia</taxon>
        <taxon>Thermoanaerobacterales</taxon>
        <taxon>Thermoanaerobacterales Family III. Incertae Sedis</taxon>
        <taxon>Syntrophaceticus</taxon>
    </lineage>
</organism>
<feature type="transmembrane region" description="Helical" evidence="8">
    <location>
        <begin position="126"/>
        <end position="143"/>
    </location>
</feature>
<dbReference type="GO" id="GO:0005886">
    <property type="term" value="C:plasma membrane"/>
    <property type="evidence" value="ECO:0007669"/>
    <property type="project" value="UniProtKB-SubCell"/>
</dbReference>
<dbReference type="Proteomes" id="UP000046155">
    <property type="component" value="Unassembled WGS sequence"/>
</dbReference>
<evidence type="ECO:0000256" key="6">
    <source>
        <dbReference type="ARBA" id="ARBA00022989"/>
    </source>
</evidence>
<keyword evidence="7 8" id="KW-0472">Membrane</keyword>